<organism evidence="2 3">
    <name type="scientific">Limnoglobus roseus</name>
    <dbReference type="NCBI Taxonomy" id="2598579"/>
    <lineage>
        <taxon>Bacteria</taxon>
        <taxon>Pseudomonadati</taxon>
        <taxon>Planctomycetota</taxon>
        <taxon>Planctomycetia</taxon>
        <taxon>Gemmatales</taxon>
        <taxon>Gemmataceae</taxon>
        <taxon>Limnoglobus</taxon>
    </lineage>
</organism>
<evidence type="ECO:0000313" key="2">
    <source>
        <dbReference type="EMBL" id="QEL16825.1"/>
    </source>
</evidence>
<keyword evidence="3" id="KW-1185">Reference proteome</keyword>
<evidence type="ECO:0000256" key="1">
    <source>
        <dbReference type="SAM" id="MobiDB-lite"/>
    </source>
</evidence>
<sequence>MTASSVYPDTNSTLAPGWASARATATACPPRPGITTSVTNRWIGPACPTVARAATAASLASRTLYPHPTNTQRVKARTPSSSSTSRTVSVPWGGSRLPRRVFDSLATDSTRGRYTLNVVPTLTSVHTSKCPSLCFTMPWTVARPRPVPLPGPLVVKNGSKILACTSAVIPHPVSVTLSKTYAPACMFGWVAAYPASSSTFRVSIVSRPPPGMASRAFTAKLITTCST</sequence>
<protein>
    <submittedName>
        <fullName evidence="2">Uncharacterized protein</fullName>
    </submittedName>
</protein>
<name>A0A5C1AE20_9BACT</name>
<dbReference type="KEGG" id="lrs:PX52LOC_03798"/>
<proteinExistence type="predicted"/>
<evidence type="ECO:0000313" key="3">
    <source>
        <dbReference type="Proteomes" id="UP000324974"/>
    </source>
</evidence>
<reference evidence="3" key="1">
    <citation type="submission" date="2019-08" db="EMBL/GenBank/DDBJ databases">
        <title>Limnoglobus roseus gen. nov., sp. nov., a novel freshwater planctomycete with a giant genome from the family Gemmataceae.</title>
        <authorList>
            <person name="Kulichevskaya I.S."/>
            <person name="Naumoff D.G."/>
            <person name="Miroshnikov K."/>
            <person name="Ivanova A."/>
            <person name="Philippov D.A."/>
            <person name="Hakobyan A."/>
            <person name="Rijpstra I.C."/>
            <person name="Sinninghe Damste J.S."/>
            <person name="Liesack W."/>
            <person name="Dedysh S.N."/>
        </authorList>
    </citation>
    <scope>NUCLEOTIDE SEQUENCE [LARGE SCALE GENOMIC DNA]</scope>
    <source>
        <strain evidence="3">PX52</strain>
    </source>
</reference>
<gene>
    <name evidence="2" type="ORF">PX52LOC_03798</name>
</gene>
<dbReference type="AlphaFoldDB" id="A0A5C1AE20"/>
<dbReference type="EMBL" id="CP042425">
    <property type="protein sequence ID" value="QEL16825.1"/>
    <property type="molecule type" value="Genomic_DNA"/>
</dbReference>
<feature type="compositionally biased region" description="Low complexity" evidence="1">
    <location>
        <begin position="77"/>
        <end position="90"/>
    </location>
</feature>
<feature type="region of interest" description="Disordered" evidence="1">
    <location>
        <begin position="64"/>
        <end position="90"/>
    </location>
</feature>
<dbReference type="Proteomes" id="UP000324974">
    <property type="component" value="Chromosome"/>
</dbReference>
<accession>A0A5C1AE20</accession>